<evidence type="ECO:0000313" key="6">
    <source>
        <dbReference type="Proteomes" id="UP000430120"/>
    </source>
</evidence>
<dbReference type="GO" id="GO:0000976">
    <property type="term" value="F:transcription cis-regulatory region binding"/>
    <property type="evidence" value="ECO:0007669"/>
    <property type="project" value="TreeGrafter"/>
</dbReference>
<dbReference type="InterPro" id="IPR020449">
    <property type="entry name" value="Tscrpt_reg_AraC-type_HTH"/>
</dbReference>
<keyword evidence="6" id="KW-1185">Reference proteome</keyword>
<dbReference type="PANTHER" id="PTHR47894">
    <property type="entry name" value="HTH-TYPE TRANSCRIPTIONAL REGULATOR GADX"/>
    <property type="match status" value="1"/>
</dbReference>
<evidence type="ECO:0000256" key="3">
    <source>
        <dbReference type="ARBA" id="ARBA00023163"/>
    </source>
</evidence>
<gene>
    <name evidence="5" type="ORF">F7Q92_17170</name>
</gene>
<evidence type="ECO:0000256" key="2">
    <source>
        <dbReference type="ARBA" id="ARBA00023125"/>
    </source>
</evidence>
<dbReference type="GO" id="GO:0005829">
    <property type="term" value="C:cytosol"/>
    <property type="evidence" value="ECO:0007669"/>
    <property type="project" value="TreeGrafter"/>
</dbReference>
<evidence type="ECO:0000259" key="4">
    <source>
        <dbReference type="PROSITE" id="PS01124"/>
    </source>
</evidence>
<accession>A0A643F991</accession>
<comment type="caution">
    <text evidence="5">The sequence shown here is derived from an EMBL/GenBank/DDBJ whole genome shotgun (WGS) entry which is preliminary data.</text>
</comment>
<protein>
    <submittedName>
        <fullName evidence="5">AraC family transcriptional regulator</fullName>
    </submittedName>
</protein>
<dbReference type="SUPFAM" id="SSF46689">
    <property type="entry name" value="Homeodomain-like"/>
    <property type="match status" value="1"/>
</dbReference>
<dbReference type="PANTHER" id="PTHR47894:SF1">
    <property type="entry name" value="HTH-TYPE TRANSCRIPTIONAL REGULATOR VQSM"/>
    <property type="match status" value="1"/>
</dbReference>
<keyword evidence="3" id="KW-0804">Transcription</keyword>
<dbReference type="InterPro" id="IPR032687">
    <property type="entry name" value="AraC-type_N"/>
</dbReference>
<dbReference type="Proteomes" id="UP000430120">
    <property type="component" value="Unassembled WGS sequence"/>
</dbReference>
<dbReference type="OrthoDB" id="8584243at2"/>
<dbReference type="EMBL" id="VZPB01000052">
    <property type="protein sequence ID" value="KAB0577035.1"/>
    <property type="molecule type" value="Genomic_DNA"/>
</dbReference>
<dbReference type="InterPro" id="IPR009057">
    <property type="entry name" value="Homeodomain-like_sf"/>
</dbReference>
<dbReference type="AlphaFoldDB" id="A0A643F991"/>
<keyword evidence="2" id="KW-0238">DNA-binding</keyword>
<proteinExistence type="predicted"/>
<reference evidence="5 6" key="1">
    <citation type="submission" date="2019-09" db="EMBL/GenBank/DDBJ databases">
        <title>Draft genome sequences of 48 bacterial type strains from the CCUG.</title>
        <authorList>
            <person name="Tunovic T."/>
            <person name="Pineiro-Iglesias B."/>
            <person name="Unosson C."/>
            <person name="Inganas E."/>
            <person name="Ohlen M."/>
            <person name="Cardew S."/>
            <person name="Jensie-Markopoulos S."/>
            <person name="Salva-Serra F."/>
            <person name="Jaen-Luchoro D."/>
            <person name="Karlsson R."/>
            <person name="Svensson-Stadler L."/>
            <person name="Chun J."/>
            <person name="Moore E."/>
        </authorList>
    </citation>
    <scope>NUCLEOTIDE SEQUENCE [LARGE SCALE GENOMIC DNA]</scope>
    <source>
        <strain evidence="5 6">CCUG 30977</strain>
    </source>
</reference>
<dbReference type="Gene3D" id="1.10.10.60">
    <property type="entry name" value="Homeodomain-like"/>
    <property type="match status" value="1"/>
</dbReference>
<dbReference type="PRINTS" id="PR00032">
    <property type="entry name" value="HTHARAC"/>
</dbReference>
<name>A0A643F991_IDEDE</name>
<dbReference type="Pfam" id="PF12625">
    <property type="entry name" value="Arabinose_bd"/>
    <property type="match status" value="1"/>
</dbReference>
<organism evidence="5 6">
    <name type="scientific">Ideonella dechloratans</name>
    <dbReference type="NCBI Taxonomy" id="36863"/>
    <lineage>
        <taxon>Bacteria</taxon>
        <taxon>Pseudomonadati</taxon>
        <taxon>Pseudomonadota</taxon>
        <taxon>Betaproteobacteria</taxon>
        <taxon>Burkholderiales</taxon>
        <taxon>Sphaerotilaceae</taxon>
        <taxon>Ideonella</taxon>
    </lineage>
</organism>
<dbReference type="GO" id="GO:0003700">
    <property type="term" value="F:DNA-binding transcription factor activity"/>
    <property type="evidence" value="ECO:0007669"/>
    <property type="project" value="InterPro"/>
</dbReference>
<dbReference type="Pfam" id="PF12833">
    <property type="entry name" value="HTH_18"/>
    <property type="match status" value="1"/>
</dbReference>
<feature type="domain" description="HTH araC/xylS-type" evidence="4">
    <location>
        <begin position="247"/>
        <end position="345"/>
    </location>
</feature>
<dbReference type="SMART" id="SM00342">
    <property type="entry name" value="HTH_ARAC"/>
    <property type="match status" value="1"/>
</dbReference>
<evidence type="ECO:0000313" key="5">
    <source>
        <dbReference type="EMBL" id="KAB0577035.1"/>
    </source>
</evidence>
<keyword evidence="1" id="KW-0805">Transcription regulation</keyword>
<dbReference type="PROSITE" id="PS01124">
    <property type="entry name" value="HTH_ARAC_FAMILY_2"/>
    <property type="match status" value="1"/>
</dbReference>
<dbReference type="InterPro" id="IPR018060">
    <property type="entry name" value="HTH_AraC"/>
</dbReference>
<dbReference type="RefSeq" id="WP_151125316.1">
    <property type="nucleotide sequence ID" value="NZ_CP088081.1"/>
</dbReference>
<evidence type="ECO:0000256" key="1">
    <source>
        <dbReference type="ARBA" id="ARBA00023015"/>
    </source>
</evidence>
<sequence length="359" mass="38192">MSPSTLSSPAVAPALDSLIHPIYARLLRMLLQQAAVDGDGVLALAGLDWSTLVSDDRPLPRETIIRLIEAALAASGRPWLGLELGRQAPVSAHGPLGYAAVTARDLSGALQMLARYGAVRNASLAWVMRPVAAGLHLQAVERVEWGRARGFYLDTVVAAMLSVIESALGQRPAGISVDMPLPTPAWAAQYQRFAPVQFRFGQPLLAMTVSAEAARLPCLGADAQAHASACRDCEAALAVLADRSLVQQVSALLAAAPAGAYPGLPAVAQACGLGPRTLMRRLAAEGSSFQLLLDAARRNRALWLLQHTHRSVEEVASELGYQDTSNFSRTVRRWFGCTPGELRRPSASAAREPARPGYT</sequence>